<dbReference type="OrthoDB" id="1681266at2"/>
<keyword evidence="1" id="KW-0812">Transmembrane</keyword>
<evidence type="ECO:0008006" key="4">
    <source>
        <dbReference type="Google" id="ProtNLM"/>
    </source>
</evidence>
<organism evidence="2 3">
    <name type="scientific">Desulfosporosinus hippei DSM 8344</name>
    <dbReference type="NCBI Taxonomy" id="1121419"/>
    <lineage>
        <taxon>Bacteria</taxon>
        <taxon>Bacillati</taxon>
        <taxon>Bacillota</taxon>
        <taxon>Clostridia</taxon>
        <taxon>Eubacteriales</taxon>
        <taxon>Desulfitobacteriaceae</taxon>
        <taxon>Desulfosporosinus</taxon>
    </lineage>
</organism>
<gene>
    <name evidence="2" type="ORF">SAMN05443529_13632</name>
</gene>
<dbReference type="RefSeq" id="WP_092335571.1">
    <property type="nucleotide sequence ID" value="NZ_FNCP01000036.1"/>
</dbReference>
<feature type="transmembrane region" description="Helical" evidence="1">
    <location>
        <begin position="66"/>
        <end position="91"/>
    </location>
</feature>
<keyword evidence="1" id="KW-1133">Transmembrane helix</keyword>
<accession>A0A1G8K7M1</accession>
<protein>
    <recommendedName>
        <fullName evidence="4">DUF2878 domain-containing protein</fullName>
    </recommendedName>
</protein>
<name>A0A1G8K7M1_9FIRM</name>
<keyword evidence="1" id="KW-0472">Membrane</keyword>
<evidence type="ECO:0000256" key="1">
    <source>
        <dbReference type="SAM" id="Phobius"/>
    </source>
</evidence>
<evidence type="ECO:0000313" key="2">
    <source>
        <dbReference type="EMBL" id="SDI39359.1"/>
    </source>
</evidence>
<dbReference type="EMBL" id="FNCP01000036">
    <property type="protein sequence ID" value="SDI39359.1"/>
    <property type="molecule type" value="Genomic_DNA"/>
</dbReference>
<sequence length="158" mass="18648">MDKMITLLFYPLFLVMTFCLTLIFIPKNKYKEYLIYGIIIGGLGDIIAVGLLQNILGIMWFKNLSIFYVLKMMALSPLCWTVTVMVFLYFLPAKKSFRYPYILTWASISLGYGYIVRNVGLYDFVYWFYPVPGYFIFLCWWGFASWLFRNTSPLAKEE</sequence>
<feature type="transmembrane region" description="Helical" evidence="1">
    <location>
        <begin position="33"/>
        <end position="60"/>
    </location>
</feature>
<feature type="transmembrane region" description="Helical" evidence="1">
    <location>
        <begin position="127"/>
        <end position="148"/>
    </location>
</feature>
<feature type="transmembrane region" description="Helical" evidence="1">
    <location>
        <begin position="98"/>
        <end position="115"/>
    </location>
</feature>
<dbReference type="AlphaFoldDB" id="A0A1G8K7M1"/>
<reference evidence="3" key="1">
    <citation type="submission" date="2016-10" db="EMBL/GenBank/DDBJ databases">
        <authorList>
            <person name="Varghese N."/>
            <person name="Submissions S."/>
        </authorList>
    </citation>
    <scope>NUCLEOTIDE SEQUENCE [LARGE SCALE GENOMIC DNA]</scope>
    <source>
        <strain evidence="3">DSM 8344</strain>
    </source>
</reference>
<dbReference type="Proteomes" id="UP000198656">
    <property type="component" value="Unassembled WGS sequence"/>
</dbReference>
<keyword evidence="3" id="KW-1185">Reference proteome</keyword>
<proteinExistence type="predicted"/>
<evidence type="ECO:0000313" key="3">
    <source>
        <dbReference type="Proteomes" id="UP000198656"/>
    </source>
</evidence>
<feature type="transmembrane region" description="Helical" evidence="1">
    <location>
        <begin position="6"/>
        <end position="26"/>
    </location>
</feature>